<dbReference type="RefSeq" id="WP_020089435.1">
    <property type="nucleotide sequence ID" value="NZ_AZCZ01000016.1"/>
</dbReference>
<sequence length="124" mass="13059">MLKKLSAIFAFAFCGSLLRLGLTSMTNHHLTTILLINVVGSFLLAFISKTLPTLIPLSEAVMAGLTVGLVGSFTTFSTFSMDVVALLQQGALGLALIYWLASLLLGCGAAVLGFHISARVTERA</sequence>
<evidence type="ECO:0000256" key="4">
    <source>
        <dbReference type="ARBA" id="ARBA00022989"/>
    </source>
</evidence>
<proteinExistence type="inferred from homology"/>
<gene>
    <name evidence="10" type="primary">fluC</name>
    <name evidence="10" type="synonym">crcB</name>
    <name evidence="11" type="ORF">FD07_GL000534</name>
</gene>
<keyword evidence="5 10" id="KW-0472">Membrane</keyword>
<dbReference type="GO" id="GO:0005886">
    <property type="term" value="C:plasma membrane"/>
    <property type="evidence" value="ECO:0007669"/>
    <property type="project" value="UniProtKB-SubCell"/>
</dbReference>
<evidence type="ECO:0000256" key="1">
    <source>
        <dbReference type="ARBA" id="ARBA00004651"/>
    </source>
</evidence>
<dbReference type="EMBL" id="AZCZ01000016">
    <property type="protein sequence ID" value="KRK36794.1"/>
    <property type="molecule type" value="Genomic_DNA"/>
</dbReference>
<evidence type="ECO:0000313" key="12">
    <source>
        <dbReference type="Proteomes" id="UP000051176"/>
    </source>
</evidence>
<comment type="similarity">
    <text evidence="7 10">Belongs to the fluoride channel Fluc/FEX (TC 1.A.43) family.</text>
</comment>
<dbReference type="Proteomes" id="UP000051176">
    <property type="component" value="Unassembled WGS sequence"/>
</dbReference>
<evidence type="ECO:0000256" key="6">
    <source>
        <dbReference type="ARBA" id="ARBA00023303"/>
    </source>
</evidence>
<dbReference type="HAMAP" id="MF_00454">
    <property type="entry name" value="FluC"/>
    <property type="match status" value="1"/>
</dbReference>
<keyword evidence="6 10" id="KW-0407">Ion channel</keyword>
<evidence type="ECO:0000256" key="3">
    <source>
        <dbReference type="ARBA" id="ARBA00022692"/>
    </source>
</evidence>
<name>A0A0R1H0R1_9LACO</name>
<organism evidence="11 12">
    <name type="scientific">Levilactobacillus parabrevis ATCC 53295</name>
    <dbReference type="NCBI Taxonomy" id="1267003"/>
    <lineage>
        <taxon>Bacteria</taxon>
        <taxon>Bacillati</taxon>
        <taxon>Bacillota</taxon>
        <taxon>Bacilli</taxon>
        <taxon>Lactobacillales</taxon>
        <taxon>Lactobacillaceae</taxon>
        <taxon>Levilactobacillus</taxon>
    </lineage>
</organism>
<evidence type="ECO:0000256" key="5">
    <source>
        <dbReference type="ARBA" id="ARBA00023136"/>
    </source>
</evidence>
<evidence type="ECO:0000256" key="7">
    <source>
        <dbReference type="ARBA" id="ARBA00035120"/>
    </source>
</evidence>
<feature type="transmembrane region" description="Helical" evidence="10">
    <location>
        <begin position="91"/>
        <end position="114"/>
    </location>
</feature>
<reference evidence="11 12" key="1">
    <citation type="journal article" date="2015" name="Genome Announc.">
        <title>Expanding the biotechnology potential of lactobacilli through comparative genomics of 213 strains and associated genera.</title>
        <authorList>
            <person name="Sun Z."/>
            <person name="Harris H.M."/>
            <person name="McCann A."/>
            <person name="Guo C."/>
            <person name="Argimon S."/>
            <person name="Zhang W."/>
            <person name="Yang X."/>
            <person name="Jeffery I.B."/>
            <person name="Cooney J.C."/>
            <person name="Kagawa T.F."/>
            <person name="Liu W."/>
            <person name="Song Y."/>
            <person name="Salvetti E."/>
            <person name="Wrobel A."/>
            <person name="Rasinkangas P."/>
            <person name="Parkhill J."/>
            <person name="Rea M.C."/>
            <person name="O'Sullivan O."/>
            <person name="Ritari J."/>
            <person name="Douillard F.P."/>
            <person name="Paul Ross R."/>
            <person name="Yang R."/>
            <person name="Briner A.E."/>
            <person name="Felis G.E."/>
            <person name="de Vos W.M."/>
            <person name="Barrangou R."/>
            <person name="Klaenhammer T.R."/>
            <person name="Caufield P.W."/>
            <person name="Cui Y."/>
            <person name="Zhang H."/>
            <person name="O'Toole P.W."/>
        </authorList>
    </citation>
    <scope>NUCLEOTIDE SEQUENCE [LARGE SCALE GENOMIC DNA]</scope>
    <source>
        <strain evidence="11 12">ATCC 53295</strain>
    </source>
</reference>
<dbReference type="PANTHER" id="PTHR28259:SF1">
    <property type="entry name" value="FLUORIDE EXPORT PROTEIN 1-RELATED"/>
    <property type="match status" value="1"/>
</dbReference>
<dbReference type="AlphaFoldDB" id="A0A0R1H0R1"/>
<evidence type="ECO:0000313" key="11">
    <source>
        <dbReference type="EMBL" id="KRK36794.1"/>
    </source>
</evidence>
<protein>
    <recommendedName>
        <fullName evidence="10">Fluoride-specific ion channel FluC</fullName>
    </recommendedName>
</protein>
<keyword evidence="10" id="KW-0406">Ion transport</keyword>
<dbReference type="PATRIC" id="fig|1267003.4.peg.572"/>
<evidence type="ECO:0000256" key="2">
    <source>
        <dbReference type="ARBA" id="ARBA00022475"/>
    </source>
</evidence>
<dbReference type="GO" id="GO:0046872">
    <property type="term" value="F:metal ion binding"/>
    <property type="evidence" value="ECO:0007669"/>
    <property type="project" value="UniProtKB-KW"/>
</dbReference>
<dbReference type="GO" id="GO:0062054">
    <property type="term" value="F:fluoride channel activity"/>
    <property type="evidence" value="ECO:0007669"/>
    <property type="project" value="UniProtKB-UniRule"/>
</dbReference>
<keyword evidence="2 10" id="KW-1003">Cell membrane</keyword>
<dbReference type="eggNOG" id="COG0239">
    <property type="taxonomic scope" value="Bacteria"/>
</dbReference>
<keyword evidence="4 10" id="KW-1133">Transmembrane helix</keyword>
<keyword evidence="10" id="KW-0479">Metal-binding</keyword>
<evidence type="ECO:0000256" key="10">
    <source>
        <dbReference type="HAMAP-Rule" id="MF_00454"/>
    </source>
</evidence>
<accession>A0A0R1H0R1</accession>
<dbReference type="Pfam" id="PF02537">
    <property type="entry name" value="CRCB"/>
    <property type="match status" value="1"/>
</dbReference>
<feature type="transmembrane region" description="Helical" evidence="10">
    <location>
        <begin position="29"/>
        <end position="48"/>
    </location>
</feature>
<comment type="activity regulation">
    <text evidence="10">Na(+) is not transported, but it plays an essential structural role and its presence is essential for fluoride channel function.</text>
</comment>
<feature type="transmembrane region" description="Helical" evidence="10">
    <location>
        <begin position="60"/>
        <end position="79"/>
    </location>
</feature>
<dbReference type="GO" id="GO:0140114">
    <property type="term" value="P:cellular detoxification of fluoride"/>
    <property type="evidence" value="ECO:0007669"/>
    <property type="project" value="UniProtKB-UniRule"/>
</dbReference>
<comment type="function">
    <text evidence="9 10">Fluoride-specific ion channel. Important for reducing fluoride concentration in the cell, thus reducing its toxicity.</text>
</comment>
<keyword evidence="3 10" id="KW-0812">Transmembrane</keyword>
<dbReference type="STRING" id="357278.IV61_GL000583"/>
<keyword evidence="10" id="KW-0813">Transport</keyword>
<evidence type="ECO:0000256" key="8">
    <source>
        <dbReference type="ARBA" id="ARBA00035585"/>
    </source>
</evidence>
<keyword evidence="12" id="KW-1185">Reference proteome</keyword>
<comment type="caution">
    <text evidence="11">The sequence shown here is derived from an EMBL/GenBank/DDBJ whole genome shotgun (WGS) entry which is preliminary data.</text>
</comment>
<comment type="subcellular location">
    <subcellularLocation>
        <location evidence="1 10">Cell membrane</location>
        <topology evidence="1 10">Multi-pass membrane protein</topology>
    </subcellularLocation>
</comment>
<comment type="catalytic activity">
    <reaction evidence="8">
        <text>fluoride(in) = fluoride(out)</text>
        <dbReference type="Rhea" id="RHEA:76159"/>
        <dbReference type="ChEBI" id="CHEBI:17051"/>
    </reaction>
    <physiologicalReaction direction="left-to-right" evidence="8">
        <dbReference type="Rhea" id="RHEA:76160"/>
    </physiologicalReaction>
</comment>
<feature type="binding site" evidence="10">
    <location>
        <position position="74"/>
    </location>
    <ligand>
        <name>Na(+)</name>
        <dbReference type="ChEBI" id="CHEBI:29101"/>
        <note>structural</note>
    </ligand>
</feature>
<keyword evidence="10" id="KW-0915">Sodium</keyword>
<evidence type="ECO:0000256" key="9">
    <source>
        <dbReference type="ARBA" id="ARBA00049940"/>
    </source>
</evidence>
<feature type="binding site" evidence="10">
    <location>
        <position position="71"/>
    </location>
    <ligand>
        <name>Na(+)</name>
        <dbReference type="ChEBI" id="CHEBI:29101"/>
        <note>structural</note>
    </ligand>
</feature>
<dbReference type="PANTHER" id="PTHR28259">
    <property type="entry name" value="FLUORIDE EXPORT PROTEIN 1-RELATED"/>
    <property type="match status" value="1"/>
</dbReference>
<dbReference type="InterPro" id="IPR003691">
    <property type="entry name" value="FluC"/>
</dbReference>